<dbReference type="InParanoid" id="A0A409XGX5"/>
<evidence type="ECO:0000313" key="2">
    <source>
        <dbReference type="EMBL" id="PPQ90000.1"/>
    </source>
</evidence>
<dbReference type="SUPFAM" id="SSF49695">
    <property type="entry name" value="gamma-Crystallin-like"/>
    <property type="match status" value="1"/>
</dbReference>
<dbReference type="Proteomes" id="UP000283269">
    <property type="component" value="Unassembled WGS sequence"/>
</dbReference>
<dbReference type="EMBL" id="NHYD01001756">
    <property type="protein sequence ID" value="PPQ90000.1"/>
    <property type="molecule type" value="Genomic_DNA"/>
</dbReference>
<reference evidence="2 3" key="1">
    <citation type="journal article" date="2018" name="Evol. Lett.">
        <title>Horizontal gene cluster transfer increased hallucinogenic mushroom diversity.</title>
        <authorList>
            <person name="Reynolds H.T."/>
            <person name="Vijayakumar V."/>
            <person name="Gluck-Thaler E."/>
            <person name="Korotkin H.B."/>
            <person name="Matheny P.B."/>
            <person name="Slot J.C."/>
        </authorList>
    </citation>
    <scope>NUCLEOTIDE SEQUENCE [LARGE SCALE GENOMIC DNA]</scope>
    <source>
        <strain evidence="2 3">2631</strain>
    </source>
</reference>
<gene>
    <name evidence="2" type="ORF">CVT25_009640</name>
</gene>
<evidence type="ECO:0000256" key="1">
    <source>
        <dbReference type="SAM" id="SignalP"/>
    </source>
</evidence>
<name>A0A409XGX5_PSICY</name>
<protein>
    <recommendedName>
        <fullName evidence="4">Beta/gamma crystallin 'Greek key' domain-containing protein</fullName>
    </recommendedName>
</protein>
<dbReference type="AlphaFoldDB" id="A0A409XGX5"/>
<proteinExistence type="predicted"/>
<keyword evidence="3" id="KW-1185">Reference proteome</keyword>
<feature type="chain" id="PRO_5019559600" description="Beta/gamma crystallin 'Greek key' domain-containing protein" evidence="1">
    <location>
        <begin position="20"/>
        <end position="104"/>
    </location>
</feature>
<organism evidence="2 3">
    <name type="scientific">Psilocybe cyanescens</name>
    <dbReference type="NCBI Taxonomy" id="93625"/>
    <lineage>
        <taxon>Eukaryota</taxon>
        <taxon>Fungi</taxon>
        <taxon>Dikarya</taxon>
        <taxon>Basidiomycota</taxon>
        <taxon>Agaricomycotina</taxon>
        <taxon>Agaricomycetes</taxon>
        <taxon>Agaricomycetidae</taxon>
        <taxon>Agaricales</taxon>
        <taxon>Agaricineae</taxon>
        <taxon>Strophariaceae</taxon>
        <taxon>Psilocybe</taxon>
    </lineage>
</organism>
<dbReference type="InterPro" id="IPR011024">
    <property type="entry name" value="G_crystallin-like"/>
</dbReference>
<feature type="signal peptide" evidence="1">
    <location>
        <begin position="1"/>
        <end position="19"/>
    </location>
</feature>
<accession>A0A409XGX5</accession>
<dbReference type="STRING" id="93625.A0A409XGX5"/>
<keyword evidence="1" id="KW-0732">Signal</keyword>
<evidence type="ECO:0008006" key="4">
    <source>
        <dbReference type="Google" id="ProtNLM"/>
    </source>
</evidence>
<sequence>MKFIAGVASLSLLVLSVAAESTLMLCSDANLAGECVFMQYKNNKCQNVPKHLNDKVSSVAPSGDGHQCTLFRDYDCSGPTFQFNAHIDFLSGFNDEMSSFKCSS</sequence>
<dbReference type="OrthoDB" id="5401396at2759"/>
<dbReference type="Gene3D" id="2.60.20.10">
    <property type="entry name" value="Crystallins"/>
    <property type="match status" value="1"/>
</dbReference>
<comment type="caution">
    <text evidence="2">The sequence shown here is derived from an EMBL/GenBank/DDBJ whole genome shotgun (WGS) entry which is preliminary data.</text>
</comment>
<evidence type="ECO:0000313" key="3">
    <source>
        <dbReference type="Proteomes" id="UP000283269"/>
    </source>
</evidence>